<evidence type="ECO:0000313" key="4">
    <source>
        <dbReference type="EMBL" id="NYH87126.1"/>
    </source>
</evidence>
<dbReference type="InterPro" id="IPR003489">
    <property type="entry name" value="RHF/RaiA"/>
</dbReference>
<sequence>MARSAHRSTAAPGAVERTPVELTVRGEVPEEAAAYAVRKVESVLEATRARALYAHVVVVVSQNPAQDQPVRVEVGLDVDGVPVRAVVSGHDAFEAADLMKDRLRRRLVRLRDRERTRHRWTGEAAEHEWRHGDQPRRPESHFPRQVEERTVVRRKTFALVPLTAEEAAYEMDVLDHDFYLYTDRETGQDAVIVRSGMQGGVDLGPRDMEPPTLSEAAARERLDAGGEPFVFYLDPASGRGRVMYWRYDGHYGLISAE</sequence>
<dbReference type="AlphaFoldDB" id="A0A1I2XQ60"/>
<dbReference type="Pfam" id="PF02482">
    <property type="entry name" value="Ribosomal_S30AE"/>
    <property type="match status" value="1"/>
</dbReference>
<gene>
    <name evidence="4" type="ORF">FHR37_005977</name>
    <name evidence="5" type="ORF">SAMN05421678_1137</name>
</gene>
<evidence type="ECO:0000259" key="3">
    <source>
        <dbReference type="Pfam" id="PF16321"/>
    </source>
</evidence>
<reference evidence="4 7" key="2">
    <citation type="submission" date="2020-07" db="EMBL/GenBank/DDBJ databases">
        <title>Sequencing the genomes of 1000 actinobacteria strains.</title>
        <authorList>
            <person name="Klenk H.-P."/>
        </authorList>
    </citation>
    <scope>NUCLEOTIDE SEQUENCE [LARGE SCALE GENOMIC DNA]</scope>
    <source>
        <strain evidence="4 7">DSM 45117</strain>
    </source>
</reference>
<evidence type="ECO:0000313" key="7">
    <source>
        <dbReference type="Proteomes" id="UP000533017"/>
    </source>
</evidence>
<organism evidence="5 6">
    <name type="scientific">Actinopolymorpha cephalotaxi</name>
    <dbReference type="NCBI Taxonomy" id="504797"/>
    <lineage>
        <taxon>Bacteria</taxon>
        <taxon>Bacillati</taxon>
        <taxon>Actinomycetota</taxon>
        <taxon>Actinomycetes</taxon>
        <taxon>Propionibacteriales</taxon>
        <taxon>Actinopolymorphaceae</taxon>
        <taxon>Actinopolymorpha</taxon>
    </lineage>
</organism>
<feature type="region of interest" description="Disordered" evidence="2">
    <location>
        <begin position="126"/>
        <end position="147"/>
    </location>
</feature>
<dbReference type="Proteomes" id="UP000199052">
    <property type="component" value="Unassembled WGS sequence"/>
</dbReference>
<evidence type="ECO:0000313" key="6">
    <source>
        <dbReference type="Proteomes" id="UP000199052"/>
    </source>
</evidence>
<evidence type="ECO:0000256" key="2">
    <source>
        <dbReference type="SAM" id="MobiDB-lite"/>
    </source>
</evidence>
<keyword evidence="7" id="KW-1185">Reference proteome</keyword>
<dbReference type="InterPro" id="IPR038416">
    <property type="entry name" value="Ribosom_S30AE_C_sf"/>
</dbReference>
<accession>A0A1I2XQ60</accession>
<dbReference type="InterPro" id="IPR032528">
    <property type="entry name" value="Ribosom_S30AE_C"/>
</dbReference>
<dbReference type="EMBL" id="JACBZA010000001">
    <property type="protein sequence ID" value="NYH87126.1"/>
    <property type="molecule type" value="Genomic_DNA"/>
</dbReference>
<dbReference type="GO" id="GO:0022627">
    <property type="term" value="C:cytosolic small ribosomal subunit"/>
    <property type="evidence" value="ECO:0007669"/>
    <property type="project" value="TreeGrafter"/>
</dbReference>
<protein>
    <submittedName>
        <fullName evidence="5">Ribosomal subunit interface protein</fullName>
    </submittedName>
</protein>
<dbReference type="Pfam" id="PF16321">
    <property type="entry name" value="Ribosom_S30AE_C"/>
    <property type="match status" value="1"/>
</dbReference>
<dbReference type="SUPFAM" id="SSF69754">
    <property type="entry name" value="Ribosome binding protein Y (YfiA homologue)"/>
    <property type="match status" value="1"/>
</dbReference>
<dbReference type="Proteomes" id="UP000533017">
    <property type="component" value="Unassembled WGS sequence"/>
</dbReference>
<dbReference type="EMBL" id="FOOI01000013">
    <property type="protein sequence ID" value="SFH15542.1"/>
    <property type="molecule type" value="Genomic_DNA"/>
</dbReference>
<dbReference type="Gene3D" id="3.30.505.50">
    <property type="entry name" value="Sigma 54 modulation/S30EA ribosomal protein, C-terminal domain"/>
    <property type="match status" value="2"/>
</dbReference>
<evidence type="ECO:0000313" key="5">
    <source>
        <dbReference type="EMBL" id="SFH15542.1"/>
    </source>
</evidence>
<feature type="domain" description="Sigma 54 modulation/S30EA ribosomal protein C-terminal" evidence="3">
    <location>
        <begin position="147"/>
        <end position="192"/>
    </location>
</feature>
<dbReference type="PANTHER" id="PTHR33231">
    <property type="entry name" value="30S RIBOSOMAL PROTEIN"/>
    <property type="match status" value="1"/>
</dbReference>
<reference evidence="5 6" key="1">
    <citation type="submission" date="2016-10" db="EMBL/GenBank/DDBJ databases">
        <authorList>
            <person name="de Groot N.N."/>
        </authorList>
    </citation>
    <scope>NUCLEOTIDE SEQUENCE [LARGE SCALE GENOMIC DNA]</scope>
    <source>
        <strain evidence="5 6">CPCC 202808</strain>
    </source>
</reference>
<dbReference type="RefSeq" id="WP_092885942.1">
    <property type="nucleotide sequence ID" value="NZ_FOOI01000013.1"/>
</dbReference>
<keyword evidence="1" id="KW-0810">Translation regulation</keyword>
<dbReference type="InterPro" id="IPR050574">
    <property type="entry name" value="HPF/YfiA_ribosome-assoc"/>
</dbReference>
<dbReference type="InterPro" id="IPR036567">
    <property type="entry name" value="RHF-like"/>
</dbReference>
<dbReference type="PANTHER" id="PTHR33231:SF1">
    <property type="entry name" value="30S RIBOSOMAL PROTEIN"/>
    <property type="match status" value="1"/>
</dbReference>
<proteinExistence type="predicted"/>
<dbReference type="STRING" id="504797.SAMN05421678_1137"/>
<dbReference type="GO" id="GO:0043024">
    <property type="term" value="F:ribosomal small subunit binding"/>
    <property type="evidence" value="ECO:0007669"/>
    <property type="project" value="TreeGrafter"/>
</dbReference>
<dbReference type="Gene3D" id="3.30.160.100">
    <property type="entry name" value="Ribosome hibernation promotion factor-like"/>
    <property type="match status" value="1"/>
</dbReference>
<name>A0A1I2XQ60_9ACTN</name>
<evidence type="ECO:0000256" key="1">
    <source>
        <dbReference type="ARBA" id="ARBA00022845"/>
    </source>
</evidence>
<dbReference type="OrthoDB" id="3825664at2"/>
<dbReference type="GO" id="GO:0045900">
    <property type="term" value="P:negative regulation of translational elongation"/>
    <property type="evidence" value="ECO:0007669"/>
    <property type="project" value="TreeGrafter"/>
</dbReference>